<dbReference type="InterPro" id="IPR020537">
    <property type="entry name" value="ATP_synth_F0_csu_DDCD_BS"/>
</dbReference>
<dbReference type="SUPFAM" id="SSF81333">
    <property type="entry name" value="F1F0 ATP synthase subunit C"/>
    <property type="match status" value="1"/>
</dbReference>
<evidence type="ECO:0000256" key="5">
    <source>
        <dbReference type="ARBA" id="ARBA00022547"/>
    </source>
</evidence>
<dbReference type="Proteomes" id="UP000320359">
    <property type="component" value="Unassembled WGS sequence"/>
</dbReference>
<evidence type="ECO:0000259" key="15">
    <source>
        <dbReference type="Pfam" id="PF00137"/>
    </source>
</evidence>
<name>A0A552X0Z6_9GAMM</name>
<comment type="similarity">
    <text evidence="2 14">Belongs to the ATPase C chain family.</text>
</comment>
<protein>
    <recommendedName>
        <fullName evidence="14">ATP synthase subunit c</fullName>
    </recommendedName>
    <alternativeName>
        <fullName evidence="14">ATP synthase F(0) sector subunit c</fullName>
    </alternativeName>
    <alternativeName>
        <fullName evidence="14">F-type ATPase subunit c</fullName>
        <shortName evidence="14">F-ATPase subunit c</shortName>
    </alternativeName>
    <alternativeName>
        <fullName evidence="14">Lipid-binding protein</fullName>
    </alternativeName>
</protein>
<dbReference type="HAMAP" id="MF_01396">
    <property type="entry name" value="ATP_synth_c_bact"/>
    <property type="match status" value="1"/>
</dbReference>
<keyword evidence="17" id="KW-1185">Reference proteome</keyword>
<evidence type="ECO:0000256" key="14">
    <source>
        <dbReference type="HAMAP-Rule" id="MF_01396"/>
    </source>
</evidence>
<evidence type="ECO:0000256" key="6">
    <source>
        <dbReference type="ARBA" id="ARBA00022692"/>
    </source>
</evidence>
<comment type="caution">
    <text evidence="16">The sequence shown here is derived from an EMBL/GenBank/DDBJ whole genome shotgun (WGS) entry which is preliminary data.</text>
</comment>
<dbReference type="Pfam" id="PF00137">
    <property type="entry name" value="ATP-synt_C"/>
    <property type="match status" value="1"/>
</dbReference>
<feature type="site" description="Reversibly protonated during proton transport" evidence="14">
    <location>
        <position position="60"/>
    </location>
</feature>
<feature type="domain" description="V-ATPase proteolipid subunit C-like" evidence="15">
    <location>
        <begin position="10"/>
        <end position="72"/>
    </location>
</feature>
<dbReference type="InterPro" id="IPR038662">
    <property type="entry name" value="ATP_synth_F0_csu_sf"/>
</dbReference>
<reference evidence="16 17" key="1">
    <citation type="submission" date="2019-07" db="EMBL/GenBank/DDBJ databases">
        <authorList>
            <person name="Yang M."/>
            <person name="Zhao D."/>
            <person name="Xiang H."/>
        </authorList>
    </citation>
    <scope>NUCLEOTIDE SEQUENCE [LARGE SCALE GENOMIC DNA]</scope>
    <source>
        <strain evidence="16 17">IM1326</strain>
    </source>
</reference>
<evidence type="ECO:0000256" key="4">
    <source>
        <dbReference type="ARBA" id="ARBA00022475"/>
    </source>
</evidence>
<evidence type="ECO:0000256" key="13">
    <source>
        <dbReference type="ARBA" id="ARBA00025198"/>
    </source>
</evidence>
<dbReference type="AlphaFoldDB" id="A0A552X0Z6"/>
<dbReference type="GO" id="GO:0008289">
    <property type="term" value="F:lipid binding"/>
    <property type="evidence" value="ECO:0007669"/>
    <property type="project" value="UniProtKB-KW"/>
</dbReference>
<keyword evidence="10 14" id="KW-0446">Lipid-binding</keyword>
<dbReference type="OrthoDB" id="9811659at2"/>
<keyword evidence="12 14" id="KW-0066">ATP synthesis</keyword>
<dbReference type="FunFam" id="1.20.20.10:FF:000002">
    <property type="entry name" value="ATP synthase subunit c"/>
    <property type="match status" value="1"/>
</dbReference>
<evidence type="ECO:0000256" key="10">
    <source>
        <dbReference type="ARBA" id="ARBA00023121"/>
    </source>
</evidence>
<keyword evidence="7 14" id="KW-0375">Hydrogen ion transport</keyword>
<comment type="function">
    <text evidence="13 14">F(1)F(0) ATP synthase produces ATP from ADP in the presence of a proton or sodium gradient. F-type ATPases consist of two structural domains, F(1) containing the extramembraneous catalytic core and F(0) containing the membrane proton channel, linked together by a central stalk and a peripheral stalk. During catalysis, ATP synthesis in the catalytic domain of F(1) is coupled via a rotary mechanism of the central stalk subunits to proton translocation.</text>
</comment>
<dbReference type="GO" id="GO:0045259">
    <property type="term" value="C:proton-transporting ATP synthase complex"/>
    <property type="evidence" value="ECO:0007669"/>
    <property type="project" value="UniProtKB-KW"/>
</dbReference>
<dbReference type="NCBIfam" id="TIGR01260">
    <property type="entry name" value="ATP_synt_c"/>
    <property type="match status" value="1"/>
</dbReference>
<evidence type="ECO:0000313" key="16">
    <source>
        <dbReference type="EMBL" id="TRW48728.1"/>
    </source>
</evidence>
<dbReference type="InterPro" id="IPR035921">
    <property type="entry name" value="F/V-ATP_Csub_sf"/>
</dbReference>
<keyword evidence="11 14" id="KW-0472">Membrane</keyword>
<evidence type="ECO:0000256" key="1">
    <source>
        <dbReference type="ARBA" id="ARBA00004651"/>
    </source>
</evidence>
<evidence type="ECO:0000256" key="7">
    <source>
        <dbReference type="ARBA" id="ARBA00022781"/>
    </source>
</evidence>
<dbReference type="InterPro" id="IPR005953">
    <property type="entry name" value="ATP_synth_csu_bac/chlpt"/>
</dbReference>
<sequence length="84" mass="8678">METVVSFTILAVAIIIGLAALGTAIGFAIMGGKFLEATARQPEMAAQLQTKMFILAGLIDAISMIGVGVSLFFVFANPFVGLLG</sequence>
<dbReference type="PROSITE" id="PS00605">
    <property type="entry name" value="ATPASE_C"/>
    <property type="match status" value="1"/>
</dbReference>
<evidence type="ECO:0000256" key="3">
    <source>
        <dbReference type="ARBA" id="ARBA00022448"/>
    </source>
</evidence>
<dbReference type="InterPro" id="IPR000454">
    <property type="entry name" value="ATP_synth_F0_csu"/>
</dbReference>
<evidence type="ECO:0000256" key="8">
    <source>
        <dbReference type="ARBA" id="ARBA00022989"/>
    </source>
</evidence>
<keyword evidence="6 14" id="KW-0812">Transmembrane</keyword>
<organism evidence="16 17">
    <name type="scientific">Aliidiomarina halalkaliphila</name>
    <dbReference type="NCBI Taxonomy" id="2593535"/>
    <lineage>
        <taxon>Bacteria</taxon>
        <taxon>Pseudomonadati</taxon>
        <taxon>Pseudomonadota</taxon>
        <taxon>Gammaproteobacteria</taxon>
        <taxon>Alteromonadales</taxon>
        <taxon>Idiomarinaceae</taxon>
        <taxon>Aliidiomarina</taxon>
    </lineage>
</organism>
<feature type="transmembrane region" description="Helical" evidence="14">
    <location>
        <begin position="52"/>
        <end position="76"/>
    </location>
</feature>
<evidence type="ECO:0000256" key="2">
    <source>
        <dbReference type="ARBA" id="ARBA00006704"/>
    </source>
</evidence>
<evidence type="ECO:0000256" key="12">
    <source>
        <dbReference type="ARBA" id="ARBA00023310"/>
    </source>
</evidence>
<accession>A0A552X0Z6</accession>
<dbReference type="InterPro" id="IPR002379">
    <property type="entry name" value="ATPase_proteolipid_c-like_dom"/>
</dbReference>
<keyword evidence="5 14" id="KW-0138">CF(0)</keyword>
<keyword evidence="9 14" id="KW-0406">Ion transport</keyword>
<dbReference type="RefSeq" id="WP_143235714.1">
    <property type="nucleotide sequence ID" value="NZ_VJWL01000002.1"/>
</dbReference>
<keyword evidence="8 14" id="KW-1133">Transmembrane helix</keyword>
<feature type="transmembrane region" description="Helical" evidence="14">
    <location>
        <begin position="6"/>
        <end position="31"/>
    </location>
</feature>
<dbReference type="GO" id="GO:0005886">
    <property type="term" value="C:plasma membrane"/>
    <property type="evidence" value="ECO:0007669"/>
    <property type="project" value="UniProtKB-SubCell"/>
</dbReference>
<dbReference type="GO" id="GO:0046933">
    <property type="term" value="F:proton-transporting ATP synthase activity, rotational mechanism"/>
    <property type="evidence" value="ECO:0007669"/>
    <property type="project" value="UniProtKB-UniRule"/>
</dbReference>
<evidence type="ECO:0000256" key="11">
    <source>
        <dbReference type="ARBA" id="ARBA00023136"/>
    </source>
</evidence>
<keyword evidence="4 14" id="KW-1003">Cell membrane</keyword>
<dbReference type="Gene3D" id="1.20.20.10">
    <property type="entry name" value="F1F0 ATP synthase subunit C"/>
    <property type="match status" value="1"/>
</dbReference>
<dbReference type="GO" id="GO:0033177">
    <property type="term" value="C:proton-transporting two-sector ATPase complex, proton-transporting domain"/>
    <property type="evidence" value="ECO:0007669"/>
    <property type="project" value="InterPro"/>
</dbReference>
<comment type="subcellular location">
    <subcellularLocation>
        <location evidence="1 14">Cell membrane</location>
        <topology evidence="1 14">Multi-pass membrane protein</topology>
    </subcellularLocation>
</comment>
<evidence type="ECO:0000313" key="17">
    <source>
        <dbReference type="Proteomes" id="UP000320359"/>
    </source>
</evidence>
<dbReference type="CDD" id="cd18185">
    <property type="entry name" value="ATP-synt_Fo_c_ATPE"/>
    <property type="match status" value="1"/>
</dbReference>
<proteinExistence type="inferred from homology"/>
<evidence type="ECO:0000256" key="9">
    <source>
        <dbReference type="ARBA" id="ARBA00023065"/>
    </source>
</evidence>
<dbReference type="PRINTS" id="PR00124">
    <property type="entry name" value="ATPASEC"/>
</dbReference>
<dbReference type="EMBL" id="VJWL01000002">
    <property type="protein sequence ID" value="TRW48728.1"/>
    <property type="molecule type" value="Genomic_DNA"/>
</dbReference>
<keyword evidence="3 14" id="KW-0813">Transport</keyword>
<comment type="function">
    <text evidence="14">Key component of the F(0) channel; it plays a direct role in translocation across the membrane. A homomeric c-ring of between 10-14 subunits forms the central stalk rotor element with the F(1) delta and epsilon subunits.</text>
</comment>
<dbReference type="NCBIfam" id="NF005363">
    <property type="entry name" value="PRK06876.1"/>
    <property type="match status" value="1"/>
</dbReference>
<gene>
    <name evidence="14 16" type="primary">atpE</name>
    <name evidence="16" type="ORF">FM042_07020</name>
</gene>